<dbReference type="InParanoid" id="G3HDI9"/>
<evidence type="ECO:0000313" key="2">
    <source>
        <dbReference type="Proteomes" id="UP000001075"/>
    </source>
</evidence>
<proteinExistence type="predicted"/>
<dbReference type="EMBL" id="JH000297">
    <property type="protein sequence ID" value="EGW08218.1"/>
    <property type="molecule type" value="Genomic_DNA"/>
</dbReference>
<organism evidence="1 2">
    <name type="scientific">Cricetulus griseus</name>
    <name type="common">Chinese hamster</name>
    <name type="synonym">Cricetulus barabensis griseus</name>
    <dbReference type="NCBI Taxonomy" id="10029"/>
    <lineage>
        <taxon>Eukaryota</taxon>
        <taxon>Metazoa</taxon>
        <taxon>Chordata</taxon>
        <taxon>Craniata</taxon>
        <taxon>Vertebrata</taxon>
        <taxon>Euteleostomi</taxon>
        <taxon>Mammalia</taxon>
        <taxon>Eutheria</taxon>
        <taxon>Euarchontoglires</taxon>
        <taxon>Glires</taxon>
        <taxon>Rodentia</taxon>
        <taxon>Myomorpha</taxon>
        <taxon>Muroidea</taxon>
        <taxon>Cricetidae</taxon>
        <taxon>Cricetinae</taxon>
        <taxon>Cricetulus</taxon>
    </lineage>
</organism>
<protein>
    <submittedName>
        <fullName evidence="1">Uncharacterized protein</fullName>
    </submittedName>
</protein>
<name>G3HDI9_CRIGR</name>
<accession>G3HDI9</accession>
<dbReference type="Proteomes" id="UP000001075">
    <property type="component" value="Unassembled WGS sequence"/>
</dbReference>
<reference evidence="2" key="1">
    <citation type="journal article" date="2011" name="Nat. Biotechnol.">
        <title>The genomic sequence of the Chinese hamster ovary (CHO)-K1 cell line.</title>
        <authorList>
            <person name="Xu X."/>
            <person name="Nagarajan H."/>
            <person name="Lewis N.E."/>
            <person name="Pan S."/>
            <person name="Cai Z."/>
            <person name="Liu X."/>
            <person name="Chen W."/>
            <person name="Xie M."/>
            <person name="Wang W."/>
            <person name="Hammond S."/>
            <person name="Andersen M.R."/>
            <person name="Neff N."/>
            <person name="Passarelli B."/>
            <person name="Koh W."/>
            <person name="Fan H.C."/>
            <person name="Wang J."/>
            <person name="Gui Y."/>
            <person name="Lee K.H."/>
            <person name="Betenbaugh M.J."/>
            <person name="Quake S.R."/>
            <person name="Famili I."/>
            <person name="Palsson B.O."/>
            <person name="Wang J."/>
        </authorList>
    </citation>
    <scope>NUCLEOTIDE SEQUENCE [LARGE SCALE GENOMIC DNA]</scope>
    <source>
        <strain evidence="2">CHO K1 cell line</strain>
    </source>
</reference>
<gene>
    <name evidence="1" type="ORF">I79_008573</name>
</gene>
<evidence type="ECO:0000313" key="1">
    <source>
        <dbReference type="EMBL" id="EGW08218.1"/>
    </source>
</evidence>
<dbReference type="AlphaFoldDB" id="G3HDI9"/>
<sequence>MISACPAWWMFIGLALQPSTLRYYLALGSAATALQAAIHCRANSFPELLWHVPRAA</sequence>